<gene>
    <name evidence="1" type="ORF">H8693_03470</name>
</gene>
<organism evidence="1 2">
    <name type="scientific">Guopingia tenuis</name>
    <dbReference type="NCBI Taxonomy" id="2763656"/>
    <lineage>
        <taxon>Bacteria</taxon>
        <taxon>Bacillati</taxon>
        <taxon>Bacillota</taxon>
        <taxon>Clostridia</taxon>
        <taxon>Christensenellales</taxon>
        <taxon>Christensenellaceae</taxon>
        <taxon>Guopingia</taxon>
    </lineage>
</organism>
<comment type="caution">
    <text evidence="1">The sequence shown here is derived from an EMBL/GenBank/DDBJ whole genome shotgun (WGS) entry which is preliminary data.</text>
</comment>
<proteinExistence type="predicted"/>
<keyword evidence="2" id="KW-1185">Reference proteome</keyword>
<accession>A0A926HWS3</accession>
<name>A0A926HWS3_9FIRM</name>
<protein>
    <submittedName>
        <fullName evidence="1">Uncharacterized protein</fullName>
    </submittedName>
</protein>
<reference evidence="1" key="1">
    <citation type="submission" date="2020-08" db="EMBL/GenBank/DDBJ databases">
        <title>Genome public.</title>
        <authorList>
            <person name="Liu C."/>
            <person name="Sun Q."/>
        </authorList>
    </citation>
    <scope>NUCLEOTIDE SEQUENCE</scope>
    <source>
        <strain evidence="1">NSJ-63</strain>
    </source>
</reference>
<evidence type="ECO:0000313" key="2">
    <source>
        <dbReference type="Proteomes" id="UP000617951"/>
    </source>
</evidence>
<dbReference type="Proteomes" id="UP000617951">
    <property type="component" value="Unassembled WGS sequence"/>
</dbReference>
<dbReference type="EMBL" id="JACRSS010000001">
    <property type="protein sequence ID" value="MBC8537996.1"/>
    <property type="molecule type" value="Genomic_DNA"/>
</dbReference>
<dbReference type="RefSeq" id="WP_249279799.1">
    <property type="nucleotide sequence ID" value="NZ_JACRSS010000001.1"/>
</dbReference>
<evidence type="ECO:0000313" key="1">
    <source>
        <dbReference type="EMBL" id="MBC8537996.1"/>
    </source>
</evidence>
<dbReference type="AlphaFoldDB" id="A0A926HWS3"/>
<sequence length="117" mass="13312">MKEVKALVIDDFEYYIFPEEYDSIEEFTDAVSAGNAGFLRLVRLPAEECEPPYFIEEDCREVFLNSRAIRSIAEEMVYLLPEEEFERMAAECDCGCGEEDCGCGEEDCGCCDHCGEE</sequence>